<dbReference type="Proteomes" id="UP000501726">
    <property type="component" value="Chromosome"/>
</dbReference>
<dbReference type="InterPro" id="IPR008979">
    <property type="entry name" value="Galactose-bd-like_sf"/>
</dbReference>
<dbReference type="SUPFAM" id="SSF49785">
    <property type="entry name" value="Galactose-binding domain-like"/>
    <property type="match status" value="1"/>
</dbReference>
<evidence type="ECO:0000259" key="1">
    <source>
        <dbReference type="Pfam" id="PF08547"/>
    </source>
</evidence>
<organism evidence="2 3">
    <name type="scientific">Thiosulfatimonas sediminis</name>
    <dbReference type="NCBI Taxonomy" id="2675054"/>
    <lineage>
        <taxon>Bacteria</taxon>
        <taxon>Pseudomonadati</taxon>
        <taxon>Pseudomonadota</taxon>
        <taxon>Gammaproteobacteria</taxon>
        <taxon>Thiotrichales</taxon>
        <taxon>Piscirickettsiaceae</taxon>
        <taxon>Thiosulfatimonas</taxon>
    </lineage>
</organism>
<dbReference type="RefSeq" id="WP_173271802.1">
    <property type="nucleotide sequence ID" value="NZ_AP021889.1"/>
</dbReference>
<dbReference type="InterPro" id="IPR013857">
    <property type="entry name" value="NADH-UbQ_OxRdtase-assoc_prot30"/>
</dbReference>
<feature type="domain" description="NADH:ubiquinone oxidoreductase intermediate-associated protein 30" evidence="1">
    <location>
        <begin position="9"/>
        <end position="144"/>
    </location>
</feature>
<keyword evidence="3" id="KW-1185">Reference proteome</keyword>
<evidence type="ECO:0000313" key="3">
    <source>
        <dbReference type="Proteomes" id="UP000501726"/>
    </source>
</evidence>
<dbReference type="EMBL" id="AP021889">
    <property type="protein sequence ID" value="BBP45780.1"/>
    <property type="molecule type" value="Genomic_DNA"/>
</dbReference>
<accession>A0A6F8PUX5</accession>
<name>A0A6F8PUX5_9GAMM</name>
<dbReference type="AlphaFoldDB" id="A0A6F8PUX5"/>
<dbReference type="Pfam" id="PF08547">
    <property type="entry name" value="CIA30"/>
    <property type="match status" value="1"/>
</dbReference>
<protein>
    <recommendedName>
        <fullName evidence="1">NADH:ubiquinone oxidoreductase intermediate-associated protein 30 domain-containing protein</fullName>
    </recommendedName>
</protein>
<dbReference type="KEGG" id="tse:THMIRHAS_11530"/>
<gene>
    <name evidence="2" type="ORF">THMIRHAS_11530</name>
</gene>
<reference evidence="3" key="1">
    <citation type="submission" date="2019-11" db="EMBL/GenBank/DDBJ databases">
        <title>Isolation and characterization of two novel species in the genus Thiomicrorhabdus.</title>
        <authorList>
            <person name="Mochizuki J."/>
            <person name="Kojima H."/>
            <person name="Fukui M."/>
        </authorList>
    </citation>
    <scope>NUCLEOTIDE SEQUENCE [LARGE SCALE GENOMIC DNA]</scope>
    <source>
        <strain evidence="3">aks77</strain>
    </source>
</reference>
<proteinExistence type="predicted"/>
<evidence type="ECO:0000313" key="2">
    <source>
        <dbReference type="EMBL" id="BBP45780.1"/>
    </source>
</evidence>
<sequence length="158" mass="18036">MNQTELFSANSEHQWQLATDQVMGGVSQGTIQAHADGVSLQGSVSYENNGGFVQMKWPFAKDLSMRQFDGVWFEACATEQLVIDAVLKSSQLWMPWQSFRHSLQLTRDWQSFYIPFSDFAPYRTQTRLNTNSITQFALLLGEQGSHQITVRRFGLYSV</sequence>